<dbReference type="SMART" id="SM00896">
    <property type="entry name" value="FDX-ACB"/>
    <property type="match status" value="1"/>
</dbReference>
<dbReference type="Gene3D" id="3.30.56.10">
    <property type="match status" value="2"/>
</dbReference>
<keyword evidence="9 15" id="KW-0067">ATP-binding</keyword>
<keyword evidence="13 15" id="KW-0030">Aminoacyl-tRNA synthetase</keyword>
<evidence type="ECO:0000256" key="12">
    <source>
        <dbReference type="ARBA" id="ARBA00022917"/>
    </source>
</evidence>
<feature type="domain" description="B5" evidence="19">
    <location>
        <begin position="413"/>
        <end position="488"/>
    </location>
</feature>
<dbReference type="InterPro" id="IPR009061">
    <property type="entry name" value="DNA-bd_dom_put_sf"/>
</dbReference>
<dbReference type="Gene3D" id="3.30.930.10">
    <property type="entry name" value="Bira Bifunctional Protein, Domain 2"/>
    <property type="match status" value="1"/>
</dbReference>
<dbReference type="HAMAP" id="MF_00283">
    <property type="entry name" value="Phe_tRNA_synth_beta1"/>
    <property type="match status" value="1"/>
</dbReference>
<dbReference type="InterPro" id="IPR004532">
    <property type="entry name" value="Phe-tRNA-ligase_IIc_bsu_bact"/>
</dbReference>
<dbReference type="PANTHER" id="PTHR10947">
    <property type="entry name" value="PHENYLALANYL-TRNA SYNTHETASE BETA CHAIN AND LEUCINE-RICH REPEAT-CONTAINING PROTEIN 47"/>
    <property type="match status" value="1"/>
</dbReference>
<evidence type="ECO:0000259" key="17">
    <source>
        <dbReference type="PROSITE" id="PS50886"/>
    </source>
</evidence>
<feature type="binding site" evidence="15">
    <location>
        <position position="476"/>
    </location>
    <ligand>
        <name>Mg(2+)</name>
        <dbReference type="ChEBI" id="CHEBI:18420"/>
        <note>shared with alpha subunit</note>
    </ligand>
</feature>
<comment type="cofactor">
    <cofactor evidence="15">
        <name>Mg(2+)</name>
        <dbReference type="ChEBI" id="CHEBI:18420"/>
    </cofactor>
    <text evidence="15">Binds 2 magnesium ions per tetramer.</text>
</comment>
<dbReference type="Pfam" id="PF03147">
    <property type="entry name" value="FDX-ACB"/>
    <property type="match status" value="1"/>
</dbReference>
<evidence type="ECO:0000256" key="15">
    <source>
        <dbReference type="HAMAP-Rule" id="MF_00283"/>
    </source>
</evidence>
<dbReference type="GO" id="GO:0140096">
    <property type="term" value="F:catalytic activity, acting on a protein"/>
    <property type="evidence" value="ECO:0007669"/>
    <property type="project" value="UniProtKB-ARBA"/>
</dbReference>
<dbReference type="InterPro" id="IPR005147">
    <property type="entry name" value="tRNA_synthase_B5-dom"/>
</dbReference>
<dbReference type="STRING" id="120956.SAMN05421791_11126"/>
<dbReference type="PROSITE" id="PS51483">
    <property type="entry name" value="B5"/>
    <property type="match status" value="1"/>
</dbReference>
<sequence length="808" mass="91111">MYASYKWLTEFLDLSDISAEELAEKMSRTGIEIEGVDNLSDSLQGPLVVGLVEELEAHPDSDHLQIAQVDVGSYGRKQIVCGAPNVKQGVKVITALEGCVLPNDFKIKESKLRGQISQGMLCSLQEIGFSEKVVPKEFVDGIYLLDDEAPIGQDIVEYMELDDPILELSITPNRADALSMRGVAYEVGAIISQVPLFKELRINDHQLVPIEVLNRLELNIEEYGLSDHYQLRLLKNIKVKPSPVKMQSRLMKANIRPINNLVDVTNYYLMLYGQPMHAFDFDQLPGEEIGVRYAKKNEKLMTLDEVERSLTTEDIVITANDQVIAIAGVMGGLDSHVTDKTQNVLLETAVFNPQAVRSTSRRLGVRSESSARFEKGINLATLSEAGDQATILMAQLADAQIEKGVLEVNTCMVQSEVIKLPIQMIEDKLGIQLNQEQIQSIFDRLGFEIAFIKDQLSVTIPPRRWDIKIPADILEEVARIYGYDKIPVTLPTVPSLPAQLNNRQKLRRATRALAEGLGLNETVSYVLISPEFADLNAISDRYVSLLLPMSEDRSLLRQSMLPSFLEIARYNKARHNKPLAFYEIGKVFLKTEANQQPEEKERLSFFLSGEKSPSDWEKASQNYDFYDLKGIIEQVFDQLRLSDNLTFERLEDLDFMHPGQTANILLEGQIIGFMGKLHPQLAEQFDLAKESLFAEINFDALVAFKRNLLTQSPLAKYPATSRDIALLVDRSMDHQTLVDLIYDHAGHNLINVHLFDRYTGDNIEADKQSLAYHLTFQNPTKTLEDKEIKEAMDQVIKALESIDNVEIR</sequence>
<dbReference type="GO" id="GO:0016740">
    <property type="term" value="F:transferase activity"/>
    <property type="evidence" value="ECO:0007669"/>
    <property type="project" value="UniProtKB-ARBA"/>
</dbReference>
<proteinExistence type="inferred from homology"/>
<comment type="catalytic activity">
    <reaction evidence="14 15">
        <text>tRNA(Phe) + L-phenylalanine + ATP = L-phenylalanyl-tRNA(Phe) + AMP + diphosphate + H(+)</text>
        <dbReference type="Rhea" id="RHEA:19413"/>
        <dbReference type="Rhea" id="RHEA-COMP:9668"/>
        <dbReference type="Rhea" id="RHEA-COMP:9699"/>
        <dbReference type="ChEBI" id="CHEBI:15378"/>
        <dbReference type="ChEBI" id="CHEBI:30616"/>
        <dbReference type="ChEBI" id="CHEBI:33019"/>
        <dbReference type="ChEBI" id="CHEBI:58095"/>
        <dbReference type="ChEBI" id="CHEBI:78442"/>
        <dbReference type="ChEBI" id="CHEBI:78531"/>
        <dbReference type="ChEBI" id="CHEBI:456215"/>
        <dbReference type="EC" id="6.1.1.20"/>
    </reaction>
</comment>
<name>A0A1G7UQD5_9LACT</name>
<dbReference type="CDD" id="cd02796">
    <property type="entry name" value="tRNA_bind_bactPheRS"/>
    <property type="match status" value="1"/>
</dbReference>
<dbReference type="FunFam" id="2.40.50.140:FF:000045">
    <property type="entry name" value="Phenylalanine--tRNA ligase beta subunit"/>
    <property type="match status" value="1"/>
</dbReference>
<dbReference type="NCBIfam" id="TIGR00472">
    <property type="entry name" value="pheT_bact"/>
    <property type="match status" value="1"/>
</dbReference>
<dbReference type="PROSITE" id="PS51447">
    <property type="entry name" value="FDX_ACB"/>
    <property type="match status" value="1"/>
</dbReference>
<protein>
    <recommendedName>
        <fullName evidence="15">Phenylalanine--tRNA ligase beta subunit</fullName>
        <ecNumber evidence="15">6.1.1.20</ecNumber>
    </recommendedName>
    <alternativeName>
        <fullName evidence="15">Phenylalanyl-tRNA synthetase beta subunit</fullName>
        <shortName evidence="15">PheRS</shortName>
    </alternativeName>
</protein>
<keyword evidence="5 16" id="KW-0820">tRNA-binding</keyword>
<keyword evidence="7 15" id="KW-0479">Metal-binding</keyword>
<evidence type="ECO:0000256" key="10">
    <source>
        <dbReference type="ARBA" id="ARBA00022842"/>
    </source>
</evidence>
<dbReference type="InterPro" id="IPR041616">
    <property type="entry name" value="PheRS_beta_core"/>
</dbReference>
<evidence type="ECO:0000313" key="20">
    <source>
        <dbReference type="EMBL" id="SDG49451.1"/>
    </source>
</evidence>
<evidence type="ECO:0000259" key="19">
    <source>
        <dbReference type="PROSITE" id="PS51483"/>
    </source>
</evidence>
<dbReference type="Gene3D" id="3.50.40.10">
    <property type="entry name" value="Phenylalanyl-trna Synthetase, Chain B, domain 3"/>
    <property type="match status" value="1"/>
</dbReference>
<dbReference type="OrthoDB" id="9805455at2"/>
<evidence type="ECO:0000259" key="18">
    <source>
        <dbReference type="PROSITE" id="PS51447"/>
    </source>
</evidence>
<dbReference type="InterPro" id="IPR005121">
    <property type="entry name" value="Fdx_antiC-bd"/>
</dbReference>
<dbReference type="RefSeq" id="WP_090290381.1">
    <property type="nucleotide sequence ID" value="NZ_FNCK01000011.1"/>
</dbReference>
<keyword evidence="11 16" id="KW-0694">RNA-binding</keyword>
<dbReference type="GO" id="GO:0006432">
    <property type="term" value="P:phenylalanyl-tRNA aminoacylation"/>
    <property type="evidence" value="ECO:0007669"/>
    <property type="project" value="UniProtKB-UniRule"/>
</dbReference>
<evidence type="ECO:0000256" key="5">
    <source>
        <dbReference type="ARBA" id="ARBA00022555"/>
    </source>
</evidence>
<dbReference type="EC" id="6.1.1.20" evidence="15"/>
<dbReference type="SUPFAM" id="SSF56037">
    <property type="entry name" value="PheT/TilS domain"/>
    <property type="match status" value="1"/>
</dbReference>
<feature type="domain" description="TRNA-binding" evidence="17">
    <location>
        <begin position="41"/>
        <end position="156"/>
    </location>
</feature>
<evidence type="ECO:0000256" key="4">
    <source>
        <dbReference type="ARBA" id="ARBA00022490"/>
    </source>
</evidence>
<dbReference type="InterPro" id="IPR005146">
    <property type="entry name" value="B3/B4_tRNA-bd"/>
</dbReference>
<dbReference type="InterPro" id="IPR045864">
    <property type="entry name" value="aa-tRNA-synth_II/BPL/LPL"/>
</dbReference>
<keyword evidence="6 15" id="KW-0436">Ligase</keyword>
<keyword evidence="4 15" id="KW-0963">Cytoplasm</keyword>
<evidence type="ECO:0000256" key="8">
    <source>
        <dbReference type="ARBA" id="ARBA00022741"/>
    </source>
</evidence>
<dbReference type="SUPFAM" id="SSF55681">
    <property type="entry name" value="Class II aaRS and biotin synthetases"/>
    <property type="match status" value="1"/>
</dbReference>
<dbReference type="InterPro" id="IPR002547">
    <property type="entry name" value="tRNA-bd_dom"/>
</dbReference>
<dbReference type="SUPFAM" id="SSF50249">
    <property type="entry name" value="Nucleic acid-binding proteins"/>
    <property type="match status" value="1"/>
</dbReference>
<feature type="domain" description="FDX-ACB" evidence="18">
    <location>
        <begin position="715"/>
        <end position="808"/>
    </location>
</feature>
<dbReference type="GO" id="GO:0004826">
    <property type="term" value="F:phenylalanine-tRNA ligase activity"/>
    <property type="evidence" value="ECO:0007669"/>
    <property type="project" value="UniProtKB-UniRule"/>
</dbReference>
<dbReference type="InterPro" id="IPR033714">
    <property type="entry name" value="tRNA_bind_bactPheRS"/>
</dbReference>
<feature type="binding site" evidence="15">
    <location>
        <position position="466"/>
    </location>
    <ligand>
        <name>Mg(2+)</name>
        <dbReference type="ChEBI" id="CHEBI:18420"/>
        <note>shared with alpha subunit</note>
    </ligand>
</feature>
<dbReference type="GO" id="GO:0000049">
    <property type="term" value="F:tRNA binding"/>
    <property type="evidence" value="ECO:0007669"/>
    <property type="project" value="UniProtKB-UniRule"/>
</dbReference>
<dbReference type="SUPFAM" id="SSF46955">
    <property type="entry name" value="Putative DNA-binding domain"/>
    <property type="match status" value="1"/>
</dbReference>
<organism evidence="20 21">
    <name type="scientific">Facklamia miroungae</name>
    <dbReference type="NCBI Taxonomy" id="120956"/>
    <lineage>
        <taxon>Bacteria</taxon>
        <taxon>Bacillati</taxon>
        <taxon>Bacillota</taxon>
        <taxon>Bacilli</taxon>
        <taxon>Lactobacillales</taxon>
        <taxon>Aerococcaceae</taxon>
        <taxon>Facklamia</taxon>
    </lineage>
</organism>
<dbReference type="Proteomes" id="UP000199708">
    <property type="component" value="Unassembled WGS sequence"/>
</dbReference>
<dbReference type="Pfam" id="PF03484">
    <property type="entry name" value="B5"/>
    <property type="match status" value="1"/>
</dbReference>
<comment type="subunit">
    <text evidence="3 15">Tetramer of two alpha and two beta subunits.</text>
</comment>
<evidence type="ECO:0000256" key="9">
    <source>
        <dbReference type="ARBA" id="ARBA00022840"/>
    </source>
</evidence>
<gene>
    <name evidence="15" type="primary">pheT</name>
    <name evidence="20" type="ORF">SAMN05421791_11126</name>
</gene>
<keyword evidence="10 15" id="KW-0460">Magnesium</keyword>
<dbReference type="CDD" id="cd00769">
    <property type="entry name" value="PheRS_beta_core"/>
    <property type="match status" value="1"/>
</dbReference>
<dbReference type="InterPro" id="IPR020825">
    <property type="entry name" value="Phe-tRNA_synthase-like_B3/B4"/>
</dbReference>
<evidence type="ECO:0000256" key="1">
    <source>
        <dbReference type="ARBA" id="ARBA00004496"/>
    </source>
</evidence>
<dbReference type="GO" id="GO:0009328">
    <property type="term" value="C:phenylalanine-tRNA ligase complex"/>
    <property type="evidence" value="ECO:0007669"/>
    <property type="project" value="TreeGrafter"/>
</dbReference>
<dbReference type="InterPro" id="IPR045060">
    <property type="entry name" value="Phe-tRNA-ligase_IIc_bsu"/>
</dbReference>
<dbReference type="SMART" id="SM00873">
    <property type="entry name" value="B3_4"/>
    <property type="match status" value="1"/>
</dbReference>
<comment type="subcellular location">
    <subcellularLocation>
        <location evidence="1 15">Cytoplasm</location>
    </subcellularLocation>
</comment>
<dbReference type="Gene3D" id="3.30.70.380">
    <property type="entry name" value="Ferrodoxin-fold anticodon-binding domain"/>
    <property type="match status" value="1"/>
</dbReference>
<dbReference type="EMBL" id="FNCK01000011">
    <property type="protein sequence ID" value="SDG49451.1"/>
    <property type="molecule type" value="Genomic_DNA"/>
</dbReference>
<dbReference type="GO" id="GO:0000287">
    <property type="term" value="F:magnesium ion binding"/>
    <property type="evidence" value="ECO:0007669"/>
    <property type="project" value="UniProtKB-UniRule"/>
</dbReference>
<evidence type="ECO:0000256" key="11">
    <source>
        <dbReference type="ARBA" id="ARBA00022884"/>
    </source>
</evidence>
<reference evidence="20 21" key="1">
    <citation type="submission" date="2016-10" db="EMBL/GenBank/DDBJ databases">
        <authorList>
            <person name="de Groot N.N."/>
        </authorList>
    </citation>
    <scope>NUCLEOTIDE SEQUENCE [LARGE SCALE GENOMIC DNA]</scope>
    <source>
        <strain evidence="20 21">ATCC BAA-466</strain>
    </source>
</reference>
<dbReference type="PANTHER" id="PTHR10947:SF0">
    <property type="entry name" value="PHENYLALANINE--TRNA LIGASE BETA SUBUNIT"/>
    <property type="match status" value="1"/>
</dbReference>
<feature type="binding site" evidence="15">
    <location>
        <position position="475"/>
    </location>
    <ligand>
        <name>Mg(2+)</name>
        <dbReference type="ChEBI" id="CHEBI:18420"/>
        <note>shared with alpha subunit</note>
    </ligand>
</feature>
<accession>A0A1G7UQD5</accession>
<evidence type="ECO:0000256" key="2">
    <source>
        <dbReference type="ARBA" id="ARBA00008653"/>
    </source>
</evidence>
<evidence type="ECO:0000256" key="13">
    <source>
        <dbReference type="ARBA" id="ARBA00023146"/>
    </source>
</evidence>
<evidence type="ECO:0000256" key="6">
    <source>
        <dbReference type="ARBA" id="ARBA00022598"/>
    </source>
</evidence>
<dbReference type="InterPro" id="IPR036690">
    <property type="entry name" value="Fdx_antiC-bd_sf"/>
</dbReference>
<dbReference type="PROSITE" id="PS50886">
    <property type="entry name" value="TRBD"/>
    <property type="match status" value="1"/>
</dbReference>
<evidence type="ECO:0000256" key="16">
    <source>
        <dbReference type="PROSITE-ProRule" id="PRU00209"/>
    </source>
</evidence>
<evidence type="ECO:0000256" key="7">
    <source>
        <dbReference type="ARBA" id="ARBA00022723"/>
    </source>
</evidence>
<dbReference type="SUPFAM" id="SSF54991">
    <property type="entry name" value="Anticodon-binding domain of PheRS"/>
    <property type="match status" value="1"/>
</dbReference>
<dbReference type="NCBIfam" id="NF045760">
    <property type="entry name" value="YtpR"/>
    <property type="match status" value="1"/>
</dbReference>
<feature type="binding site" evidence="15">
    <location>
        <position position="472"/>
    </location>
    <ligand>
        <name>Mg(2+)</name>
        <dbReference type="ChEBI" id="CHEBI:18420"/>
        <note>shared with alpha subunit</note>
    </ligand>
</feature>
<dbReference type="Pfam" id="PF17759">
    <property type="entry name" value="tRNA_synthFbeta"/>
    <property type="match status" value="1"/>
</dbReference>
<evidence type="ECO:0000256" key="14">
    <source>
        <dbReference type="ARBA" id="ARBA00049255"/>
    </source>
</evidence>
<keyword evidence="8 15" id="KW-0547">Nucleotide-binding</keyword>
<dbReference type="InterPro" id="IPR012340">
    <property type="entry name" value="NA-bd_OB-fold"/>
</dbReference>
<dbReference type="FunFam" id="3.30.70.380:FF:000001">
    <property type="entry name" value="Phenylalanine--tRNA ligase beta subunit"/>
    <property type="match status" value="1"/>
</dbReference>
<dbReference type="Pfam" id="PF01588">
    <property type="entry name" value="tRNA_bind"/>
    <property type="match status" value="1"/>
</dbReference>
<evidence type="ECO:0000256" key="3">
    <source>
        <dbReference type="ARBA" id="ARBA00011209"/>
    </source>
</evidence>
<keyword evidence="21" id="KW-1185">Reference proteome</keyword>
<dbReference type="FunFam" id="3.30.930.10:FF:000022">
    <property type="entry name" value="Phenylalanine--tRNA ligase beta subunit"/>
    <property type="match status" value="1"/>
</dbReference>
<dbReference type="GO" id="GO:0005524">
    <property type="term" value="F:ATP binding"/>
    <property type="evidence" value="ECO:0007669"/>
    <property type="project" value="UniProtKB-UniRule"/>
</dbReference>
<evidence type="ECO:0000313" key="21">
    <source>
        <dbReference type="Proteomes" id="UP000199708"/>
    </source>
</evidence>
<comment type="similarity">
    <text evidence="2 15">Belongs to the phenylalanyl-tRNA synthetase beta subunit family. Type 1 subfamily.</text>
</comment>
<keyword evidence="12 15" id="KW-0648">Protein biosynthesis</keyword>
<dbReference type="SMART" id="SM00874">
    <property type="entry name" value="B5"/>
    <property type="match status" value="1"/>
</dbReference>
<dbReference type="AlphaFoldDB" id="A0A1G7UQD5"/>
<dbReference type="Pfam" id="PF03483">
    <property type="entry name" value="B3_4"/>
    <property type="match status" value="1"/>
</dbReference>
<dbReference type="Gene3D" id="2.40.50.140">
    <property type="entry name" value="Nucleic acid-binding proteins"/>
    <property type="match status" value="1"/>
</dbReference>